<feature type="transmembrane region" description="Helical" evidence="1">
    <location>
        <begin position="39"/>
        <end position="60"/>
    </location>
</feature>
<keyword evidence="3" id="KW-1185">Reference proteome</keyword>
<gene>
    <name evidence="2" type="ORF">G5V58_11340</name>
</gene>
<name>A0A6G6WDF2_9ACTN</name>
<proteinExistence type="predicted"/>
<dbReference type="RefSeq" id="WP_165232458.1">
    <property type="nucleotide sequence ID" value="NZ_CP049257.1"/>
</dbReference>
<dbReference type="AlphaFoldDB" id="A0A6G6WDF2"/>
<reference evidence="2 3" key="1">
    <citation type="submission" date="2020-02" db="EMBL/GenBank/DDBJ databases">
        <title>Full genome sequence of Nocardioides sp. R-3366.</title>
        <authorList>
            <person name="Im W.-T."/>
        </authorList>
    </citation>
    <scope>NUCLEOTIDE SEQUENCE [LARGE SCALE GENOMIC DNA]</scope>
    <source>
        <strain evidence="2 3">R-3366</strain>
    </source>
</reference>
<dbReference type="EMBL" id="CP049257">
    <property type="protein sequence ID" value="QIG43272.1"/>
    <property type="molecule type" value="Genomic_DNA"/>
</dbReference>
<organism evidence="2 3">
    <name type="scientific">Nocardioides anomalus</name>
    <dbReference type="NCBI Taxonomy" id="2712223"/>
    <lineage>
        <taxon>Bacteria</taxon>
        <taxon>Bacillati</taxon>
        <taxon>Actinomycetota</taxon>
        <taxon>Actinomycetes</taxon>
        <taxon>Propionibacteriales</taxon>
        <taxon>Nocardioidaceae</taxon>
        <taxon>Nocardioides</taxon>
    </lineage>
</organism>
<protein>
    <submittedName>
        <fullName evidence="2">Uncharacterized protein</fullName>
    </submittedName>
</protein>
<dbReference type="KEGG" id="nano:G5V58_11340"/>
<evidence type="ECO:0000313" key="3">
    <source>
        <dbReference type="Proteomes" id="UP000502996"/>
    </source>
</evidence>
<keyword evidence="1" id="KW-0472">Membrane</keyword>
<sequence length="79" mass="8207">MDDDADGTHRLVPMVLPVGLMVTLGAACLLVALGVRGNLLWVAAFVVLVGGGLAAMVLLARPVAPEPEPDEAREPHQRG</sequence>
<dbReference type="Proteomes" id="UP000502996">
    <property type="component" value="Chromosome"/>
</dbReference>
<evidence type="ECO:0000313" key="2">
    <source>
        <dbReference type="EMBL" id="QIG43272.1"/>
    </source>
</evidence>
<accession>A0A6G6WDF2</accession>
<keyword evidence="1" id="KW-0812">Transmembrane</keyword>
<keyword evidence="1" id="KW-1133">Transmembrane helix</keyword>
<feature type="transmembrane region" description="Helical" evidence="1">
    <location>
        <begin position="12"/>
        <end position="32"/>
    </location>
</feature>
<evidence type="ECO:0000256" key="1">
    <source>
        <dbReference type="SAM" id="Phobius"/>
    </source>
</evidence>